<comment type="caution">
    <text evidence="1">The sequence shown here is derived from an EMBL/GenBank/DDBJ whole genome shotgun (WGS) entry which is preliminary data.</text>
</comment>
<evidence type="ECO:0000313" key="2">
    <source>
        <dbReference type="Proteomes" id="UP000729402"/>
    </source>
</evidence>
<organism evidence="1 2">
    <name type="scientific">Zizania palustris</name>
    <name type="common">Northern wild rice</name>
    <dbReference type="NCBI Taxonomy" id="103762"/>
    <lineage>
        <taxon>Eukaryota</taxon>
        <taxon>Viridiplantae</taxon>
        <taxon>Streptophyta</taxon>
        <taxon>Embryophyta</taxon>
        <taxon>Tracheophyta</taxon>
        <taxon>Spermatophyta</taxon>
        <taxon>Magnoliopsida</taxon>
        <taxon>Liliopsida</taxon>
        <taxon>Poales</taxon>
        <taxon>Poaceae</taxon>
        <taxon>BOP clade</taxon>
        <taxon>Oryzoideae</taxon>
        <taxon>Oryzeae</taxon>
        <taxon>Zizaniinae</taxon>
        <taxon>Zizania</taxon>
    </lineage>
</organism>
<evidence type="ECO:0000313" key="1">
    <source>
        <dbReference type="EMBL" id="KAG8087305.1"/>
    </source>
</evidence>
<dbReference type="Proteomes" id="UP000729402">
    <property type="component" value="Unassembled WGS sequence"/>
</dbReference>
<reference evidence="1" key="1">
    <citation type="journal article" date="2021" name="bioRxiv">
        <title>Whole Genome Assembly and Annotation of Northern Wild Rice, Zizania palustris L., Supports a Whole Genome Duplication in the Zizania Genus.</title>
        <authorList>
            <person name="Haas M."/>
            <person name="Kono T."/>
            <person name="Macchietto M."/>
            <person name="Millas R."/>
            <person name="McGilp L."/>
            <person name="Shao M."/>
            <person name="Duquette J."/>
            <person name="Hirsch C.N."/>
            <person name="Kimball J."/>
        </authorList>
    </citation>
    <scope>NUCLEOTIDE SEQUENCE</scope>
    <source>
        <tissue evidence="1">Fresh leaf tissue</tissue>
    </source>
</reference>
<dbReference type="EMBL" id="JAAALK010000082">
    <property type="protein sequence ID" value="KAG8087305.1"/>
    <property type="molecule type" value="Genomic_DNA"/>
</dbReference>
<keyword evidence="2" id="KW-1185">Reference proteome</keyword>
<accession>A0A8J5WD27</accession>
<dbReference type="AlphaFoldDB" id="A0A8J5WD27"/>
<name>A0A8J5WD27_ZIZPA</name>
<gene>
    <name evidence="1" type="ORF">GUJ93_ZPchr0010g7448</name>
</gene>
<reference evidence="1" key="2">
    <citation type="submission" date="2021-02" db="EMBL/GenBank/DDBJ databases">
        <authorList>
            <person name="Kimball J.A."/>
            <person name="Haas M.W."/>
            <person name="Macchietto M."/>
            <person name="Kono T."/>
            <person name="Duquette J."/>
            <person name="Shao M."/>
        </authorList>
    </citation>
    <scope>NUCLEOTIDE SEQUENCE</scope>
    <source>
        <tissue evidence="1">Fresh leaf tissue</tissue>
    </source>
</reference>
<sequence>MEVGGVVHAGLRVPGLGEGAIAAAGCVLHPVRQSLARAILAAGRRSTLWLVVTLDPVAAAGKRINSCFIYPAPDVKSGTVEYQILIQMDYAACLHLEVQY</sequence>
<protein>
    <submittedName>
        <fullName evidence="1">Uncharacterized protein</fullName>
    </submittedName>
</protein>
<proteinExistence type="predicted"/>